<sequence length="109" mass="12423">MTLITPNEEPTGLSTSITSLERQLADMREDLEALYERIRTGEFHEITNATKATAEIRQWLKIAIEAEATLEKRNKQQKGIVHDYAIDFDAAKHSIGCRLDRLRRARNAG</sequence>
<name>A0A6I6IS78_9RHOB</name>
<dbReference type="Proteomes" id="UP000428330">
    <property type="component" value="Chromosome"/>
</dbReference>
<evidence type="ECO:0000313" key="1">
    <source>
        <dbReference type="EMBL" id="QGX98753.1"/>
    </source>
</evidence>
<organism evidence="1 2">
    <name type="scientific">Roseovarius faecimaris</name>
    <dbReference type="NCBI Taxonomy" id="2494550"/>
    <lineage>
        <taxon>Bacteria</taxon>
        <taxon>Pseudomonadati</taxon>
        <taxon>Pseudomonadota</taxon>
        <taxon>Alphaproteobacteria</taxon>
        <taxon>Rhodobacterales</taxon>
        <taxon>Roseobacteraceae</taxon>
        <taxon>Roseovarius</taxon>
    </lineage>
</organism>
<reference evidence="2" key="1">
    <citation type="submission" date="2018-12" db="EMBL/GenBank/DDBJ databases">
        <title>Complete genome sequence of Roseovarius sp. MME-070.</title>
        <authorList>
            <person name="Nam Y.-D."/>
            <person name="Kang J."/>
            <person name="Chung W.-H."/>
            <person name="Park Y.S."/>
        </authorList>
    </citation>
    <scope>NUCLEOTIDE SEQUENCE [LARGE SCALE GENOMIC DNA]</scope>
    <source>
        <strain evidence="2">MME-070</strain>
    </source>
</reference>
<dbReference type="EMBL" id="CP034348">
    <property type="protein sequence ID" value="QGX98753.1"/>
    <property type="molecule type" value="Genomic_DNA"/>
</dbReference>
<dbReference type="RefSeq" id="WP_157707437.1">
    <property type="nucleotide sequence ID" value="NZ_CP034348.1"/>
</dbReference>
<proteinExistence type="predicted"/>
<gene>
    <name evidence="1" type="ORF">EI983_10915</name>
</gene>
<dbReference type="OrthoDB" id="7873197at2"/>
<dbReference type="AlphaFoldDB" id="A0A6I6IS78"/>
<accession>A0A6I6IS78</accession>
<protein>
    <submittedName>
        <fullName evidence="1">Uncharacterized protein</fullName>
    </submittedName>
</protein>
<evidence type="ECO:0000313" key="2">
    <source>
        <dbReference type="Proteomes" id="UP000428330"/>
    </source>
</evidence>
<keyword evidence="2" id="KW-1185">Reference proteome</keyword>
<dbReference type="KEGG" id="rom:EI983_10915"/>